<dbReference type="InterPro" id="IPR016024">
    <property type="entry name" value="ARM-type_fold"/>
</dbReference>
<keyword evidence="1" id="KW-1133">Transmembrane helix</keyword>
<accession>A0A5B1CPK6</accession>
<evidence type="ECO:0000313" key="3">
    <source>
        <dbReference type="Proteomes" id="UP000322699"/>
    </source>
</evidence>
<dbReference type="InterPro" id="IPR011989">
    <property type="entry name" value="ARM-like"/>
</dbReference>
<dbReference type="AlphaFoldDB" id="A0A5B1CPK6"/>
<dbReference type="SUPFAM" id="SSF48371">
    <property type="entry name" value="ARM repeat"/>
    <property type="match status" value="1"/>
</dbReference>
<comment type="caution">
    <text evidence="2">The sequence shown here is derived from an EMBL/GenBank/DDBJ whole genome shotgun (WGS) entry which is preliminary data.</text>
</comment>
<evidence type="ECO:0000256" key="1">
    <source>
        <dbReference type="SAM" id="Phobius"/>
    </source>
</evidence>
<dbReference type="RefSeq" id="WP_068263972.1">
    <property type="nucleotide sequence ID" value="NZ_LWSK01000053.1"/>
</dbReference>
<keyword evidence="1" id="KW-0472">Membrane</keyword>
<dbReference type="SMART" id="SM00567">
    <property type="entry name" value="EZ_HEAT"/>
    <property type="match status" value="2"/>
</dbReference>
<dbReference type="Proteomes" id="UP000322699">
    <property type="component" value="Unassembled WGS sequence"/>
</dbReference>
<proteinExistence type="predicted"/>
<sequence length="260" mass="28105">MLVPTLTAHNSAIYQLAVLLGVAAIIGPLSGCHDGPMYALKAANPYYAMGDWKRDKERGVTDYQRREELMTLAETIGTMPAERQQTWTEHLTAMLENDQNPEMRRLAIQTAGNMNAVPSIALIEKGLDDDSFKVRMEACRALASDATLASNEATEAARMLAATVGTETNDDVRRAAISALANHKSPIAIDSLKTALRDRNPATQTLVIDSLRGVTGENHGDDPQTWIAALDIKPTGPANPANPIGEATTKIADRANDLFR</sequence>
<reference evidence="2 3" key="1">
    <citation type="submission" date="2019-08" db="EMBL/GenBank/DDBJ databases">
        <title>Deep-cultivation of Planctomycetes and their phenomic and genomic characterization uncovers novel biology.</title>
        <authorList>
            <person name="Wiegand S."/>
            <person name="Jogler M."/>
            <person name="Boedeker C."/>
            <person name="Pinto D."/>
            <person name="Vollmers J."/>
            <person name="Rivas-Marin E."/>
            <person name="Kohn T."/>
            <person name="Peeters S.H."/>
            <person name="Heuer A."/>
            <person name="Rast P."/>
            <person name="Oberbeckmann S."/>
            <person name="Bunk B."/>
            <person name="Jeske O."/>
            <person name="Meyerdierks A."/>
            <person name="Storesund J.E."/>
            <person name="Kallscheuer N."/>
            <person name="Luecker S."/>
            <person name="Lage O.M."/>
            <person name="Pohl T."/>
            <person name="Merkel B.J."/>
            <person name="Hornburger P."/>
            <person name="Mueller R.-W."/>
            <person name="Bruemmer F."/>
            <person name="Labrenz M."/>
            <person name="Spormann A.M."/>
            <person name="Op Den Camp H."/>
            <person name="Overmann J."/>
            <person name="Amann R."/>
            <person name="Jetten M.S.M."/>
            <person name="Mascher T."/>
            <person name="Medema M.H."/>
            <person name="Devos D.P."/>
            <person name="Kaster A.-K."/>
            <person name="Ovreas L."/>
            <person name="Rohde M."/>
            <person name="Galperin M.Y."/>
            <person name="Jogler C."/>
        </authorList>
    </citation>
    <scope>NUCLEOTIDE SEQUENCE [LARGE SCALE GENOMIC DNA]</scope>
    <source>
        <strain evidence="2 3">LF1</strain>
    </source>
</reference>
<dbReference type="Pfam" id="PF13646">
    <property type="entry name" value="HEAT_2"/>
    <property type="match status" value="1"/>
</dbReference>
<organism evidence="2 3">
    <name type="scientific">Rubripirellula obstinata</name>
    <dbReference type="NCBI Taxonomy" id="406547"/>
    <lineage>
        <taxon>Bacteria</taxon>
        <taxon>Pseudomonadati</taxon>
        <taxon>Planctomycetota</taxon>
        <taxon>Planctomycetia</taxon>
        <taxon>Pirellulales</taxon>
        <taxon>Pirellulaceae</taxon>
        <taxon>Rubripirellula</taxon>
    </lineage>
</organism>
<keyword evidence="1" id="KW-0812">Transmembrane</keyword>
<feature type="transmembrane region" description="Helical" evidence="1">
    <location>
        <begin position="12"/>
        <end position="31"/>
    </location>
</feature>
<dbReference type="InterPro" id="IPR004155">
    <property type="entry name" value="PBS_lyase_HEAT"/>
</dbReference>
<dbReference type="EMBL" id="VRLW01000001">
    <property type="protein sequence ID" value="KAA1261550.1"/>
    <property type="molecule type" value="Genomic_DNA"/>
</dbReference>
<keyword evidence="3" id="KW-1185">Reference proteome</keyword>
<gene>
    <name evidence="2" type="ORF">LF1_41000</name>
</gene>
<name>A0A5B1CPK6_9BACT</name>
<evidence type="ECO:0000313" key="2">
    <source>
        <dbReference type="EMBL" id="KAA1261550.1"/>
    </source>
</evidence>
<protein>
    <submittedName>
        <fullName evidence="2">HEAT repeat protein</fullName>
    </submittedName>
</protein>
<dbReference type="Gene3D" id="1.25.10.10">
    <property type="entry name" value="Leucine-rich Repeat Variant"/>
    <property type="match status" value="1"/>
</dbReference>